<dbReference type="EMBL" id="CP017147">
    <property type="protein sequence ID" value="AOO83675.1"/>
    <property type="molecule type" value="Genomic_DNA"/>
</dbReference>
<name>A0A1D7U8G5_9HYPH</name>
<protein>
    <submittedName>
        <fullName evidence="2">Uncharacterized protein</fullName>
    </submittedName>
</protein>
<evidence type="ECO:0000313" key="2">
    <source>
        <dbReference type="EMBL" id="AOO83675.1"/>
    </source>
</evidence>
<evidence type="ECO:0000256" key="1">
    <source>
        <dbReference type="SAM" id="MobiDB-lite"/>
    </source>
</evidence>
<dbReference type="RefSeq" id="WP_069692870.1">
    <property type="nucleotide sequence ID" value="NZ_CP017147.1"/>
</dbReference>
<organism evidence="2 3">
    <name type="scientific">Bosea vaviloviae</name>
    <dbReference type="NCBI Taxonomy" id="1526658"/>
    <lineage>
        <taxon>Bacteria</taxon>
        <taxon>Pseudomonadati</taxon>
        <taxon>Pseudomonadota</taxon>
        <taxon>Alphaproteobacteria</taxon>
        <taxon>Hyphomicrobiales</taxon>
        <taxon>Boseaceae</taxon>
        <taxon>Bosea</taxon>
    </lineage>
</organism>
<dbReference type="AlphaFoldDB" id="A0A1D7U8G5"/>
<gene>
    <name evidence="2" type="ORF">BHK69_27400</name>
</gene>
<proteinExistence type="predicted"/>
<dbReference type="Proteomes" id="UP000094969">
    <property type="component" value="Chromosome"/>
</dbReference>
<feature type="region of interest" description="Disordered" evidence="1">
    <location>
        <begin position="1"/>
        <end position="36"/>
    </location>
</feature>
<accession>A0A1D7U8G5</accession>
<sequence>MLAADSGGSVPSRLALASETSPLPETPPSSPPRLSCCEAFGPPTKSRIEQESWVPAICLCRRARRFADILAIDTDAKDLCRD</sequence>
<reference evidence="2 3" key="1">
    <citation type="journal article" date="2015" name="Antonie Van Leeuwenhoek">
        <title>Bosea vaviloviae sp. nov., a new species of slow-growing rhizobia isolated from nodules of the relict species Vavilovia formosa (Stev.) Fed.</title>
        <authorList>
            <person name="Safronova V.I."/>
            <person name="Kuznetsova I.G."/>
            <person name="Sazanova A.L."/>
            <person name="Kimeklis A.K."/>
            <person name="Belimov A.A."/>
            <person name="Andronov E.E."/>
            <person name="Pinaev A.G."/>
            <person name="Chizhevskaya E.P."/>
            <person name="Pukhaev A.R."/>
            <person name="Popov K.P."/>
            <person name="Willems A."/>
            <person name="Tikhonovich I.A."/>
        </authorList>
    </citation>
    <scope>NUCLEOTIDE SEQUENCE [LARGE SCALE GENOMIC DNA]</scope>
    <source>
        <strain evidence="2 3">Vaf18</strain>
    </source>
</reference>
<dbReference type="OrthoDB" id="938855at2"/>
<evidence type="ECO:0000313" key="3">
    <source>
        <dbReference type="Proteomes" id="UP000094969"/>
    </source>
</evidence>
<dbReference type="STRING" id="1526658.BHK69_27400"/>
<keyword evidence="3" id="KW-1185">Reference proteome</keyword>
<dbReference type="KEGG" id="bvv:BHK69_27400"/>